<gene>
    <name evidence="1" type="ORF">FHR38_006168</name>
</gene>
<comment type="caution">
    <text evidence="1">The sequence shown here is derived from an EMBL/GenBank/DDBJ whole genome shotgun (WGS) entry which is preliminary data.</text>
</comment>
<dbReference type="Proteomes" id="UP000578819">
    <property type="component" value="Unassembled WGS sequence"/>
</dbReference>
<organism evidence="1 2">
    <name type="scientific">Micromonospora polyrhachis</name>
    <dbReference type="NCBI Taxonomy" id="1282883"/>
    <lineage>
        <taxon>Bacteria</taxon>
        <taxon>Bacillati</taxon>
        <taxon>Actinomycetota</taxon>
        <taxon>Actinomycetes</taxon>
        <taxon>Micromonosporales</taxon>
        <taxon>Micromonosporaceae</taxon>
        <taxon>Micromonospora</taxon>
    </lineage>
</organism>
<evidence type="ECO:0000313" key="2">
    <source>
        <dbReference type="Proteomes" id="UP000578819"/>
    </source>
</evidence>
<keyword evidence="2" id="KW-1185">Reference proteome</keyword>
<name>A0A7W7WSS0_9ACTN</name>
<dbReference type="RefSeq" id="WP_184538633.1">
    <property type="nucleotide sequence ID" value="NZ_JACHJW010000001.1"/>
</dbReference>
<dbReference type="EMBL" id="JACHJW010000001">
    <property type="protein sequence ID" value="MBB4962435.1"/>
    <property type="molecule type" value="Genomic_DNA"/>
</dbReference>
<evidence type="ECO:0000313" key="1">
    <source>
        <dbReference type="EMBL" id="MBB4962435.1"/>
    </source>
</evidence>
<proteinExistence type="predicted"/>
<protein>
    <submittedName>
        <fullName evidence="1">Uncharacterized protein</fullName>
    </submittedName>
</protein>
<accession>A0A7W7WSS0</accession>
<dbReference type="AlphaFoldDB" id="A0A7W7WSS0"/>
<reference evidence="1 2" key="1">
    <citation type="submission" date="2020-08" db="EMBL/GenBank/DDBJ databases">
        <title>Sequencing the genomes of 1000 actinobacteria strains.</title>
        <authorList>
            <person name="Klenk H.-P."/>
        </authorList>
    </citation>
    <scope>NUCLEOTIDE SEQUENCE [LARGE SCALE GENOMIC DNA]</scope>
    <source>
        <strain evidence="1 2">DSM 45886</strain>
    </source>
</reference>
<sequence>MAGRRLVFVEETSMREFSGFAEEQGWSSEEVSIDLDGDIDEDRPMLRWEAASGSVCFIDDSIIRCQYVQVESVADEEQIRASFVCFDREEAVRSLDLGAGQGAVRRGFRLIACTAVGAFDDAVFATTIRGLGDDRPHVRKSALIVPQYTSWSEFLPEIIRLDEGDPDLDVRETAGGIRMLLELAAQLADG</sequence>